<dbReference type="KEGG" id="swp:swp_4338"/>
<dbReference type="AlphaFoldDB" id="B8CT77"/>
<keyword evidence="1" id="KW-1133">Transmembrane helix</keyword>
<name>B8CT77_SHEPW</name>
<feature type="transmembrane region" description="Helical" evidence="1">
    <location>
        <begin position="116"/>
        <end position="137"/>
    </location>
</feature>
<evidence type="ECO:0000256" key="1">
    <source>
        <dbReference type="SAM" id="Phobius"/>
    </source>
</evidence>
<reference evidence="2 3" key="1">
    <citation type="journal article" date="2008" name="PLoS ONE">
        <title>Environmental adaptation: genomic analysis of the piezotolerant and psychrotolerant deep-sea iron reducing bacterium Shewanella piezotolerans WP3.</title>
        <authorList>
            <person name="Wang F."/>
            <person name="Wang J."/>
            <person name="Jian H."/>
            <person name="Zhang B."/>
            <person name="Li S."/>
            <person name="Wang F."/>
            <person name="Zeng X."/>
            <person name="Gao L."/>
            <person name="Bartlett D.H."/>
            <person name="Yu J."/>
            <person name="Hu S."/>
            <person name="Xiao X."/>
        </authorList>
    </citation>
    <scope>NUCLEOTIDE SEQUENCE [LARGE SCALE GENOMIC DNA]</scope>
    <source>
        <strain evidence="3">WP3 / JCM 13877</strain>
    </source>
</reference>
<dbReference type="STRING" id="225849.swp_4338"/>
<feature type="transmembrane region" description="Helical" evidence="1">
    <location>
        <begin position="34"/>
        <end position="53"/>
    </location>
</feature>
<accession>B8CT77</accession>
<keyword evidence="1" id="KW-0812">Transmembrane</keyword>
<proteinExistence type="predicted"/>
<gene>
    <name evidence="2" type="ordered locus">swp_4338</name>
</gene>
<dbReference type="eggNOG" id="COG5486">
    <property type="taxonomic scope" value="Bacteria"/>
</dbReference>
<evidence type="ECO:0000313" key="2">
    <source>
        <dbReference type="EMBL" id="ACJ30986.1"/>
    </source>
</evidence>
<keyword evidence="3" id="KW-1185">Reference proteome</keyword>
<dbReference type="EMBL" id="CP000472">
    <property type="protein sequence ID" value="ACJ30986.1"/>
    <property type="molecule type" value="Genomic_DNA"/>
</dbReference>
<sequence>MSMSVALQLKPLLTGTTLNLLTQWLSPYGLRRSLVALTLLLVTALSWYYMLFAMSMNMDPVQQWQLHDIAMLFVMWAIMMAGMMLPSAAPVILLVEKLNQQRKQRHSSYAPSLYFMLGYLIAWSFYSAIITLVQYGLHHLSLLNSMMISANDTFTAALLFIAGIYQFTPLKQACLSQCRSPIGFISSQWREGIDGAIWMGFKHGQYCLGCCWFLMALLFATGVMNLKWILLLTLLVMLEKLLPFGKISSRVIGVILISSAFYYLI</sequence>
<dbReference type="Proteomes" id="UP000000753">
    <property type="component" value="Chromosome"/>
</dbReference>
<feature type="transmembrane region" description="Helical" evidence="1">
    <location>
        <begin position="143"/>
        <end position="165"/>
    </location>
</feature>
<feature type="transmembrane region" description="Helical" evidence="1">
    <location>
        <begin position="247"/>
        <end position="264"/>
    </location>
</feature>
<dbReference type="HOGENOM" id="CLU_065506_2_0_6"/>
<dbReference type="InterPro" id="IPR018688">
    <property type="entry name" value="PpoB2-like"/>
</dbReference>
<feature type="transmembrane region" description="Helical" evidence="1">
    <location>
        <begin position="73"/>
        <end position="95"/>
    </location>
</feature>
<keyword evidence="1" id="KW-0472">Membrane</keyword>
<protein>
    <submittedName>
        <fullName evidence="2">Membrane protein, putative</fullName>
    </submittedName>
</protein>
<organism evidence="2 3">
    <name type="scientific">Shewanella piezotolerans (strain WP3 / JCM 13877)</name>
    <dbReference type="NCBI Taxonomy" id="225849"/>
    <lineage>
        <taxon>Bacteria</taxon>
        <taxon>Pseudomonadati</taxon>
        <taxon>Pseudomonadota</taxon>
        <taxon>Gammaproteobacteria</taxon>
        <taxon>Alteromonadales</taxon>
        <taxon>Shewanellaceae</taxon>
        <taxon>Shewanella</taxon>
    </lineage>
</organism>
<dbReference type="Pfam" id="PF09948">
    <property type="entry name" value="PpoB2"/>
    <property type="match status" value="1"/>
</dbReference>
<evidence type="ECO:0000313" key="3">
    <source>
        <dbReference type="Proteomes" id="UP000000753"/>
    </source>
</evidence>
<feature type="transmembrane region" description="Helical" evidence="1">
    <location>
        <begin position="206"/>
        <end position="235"/>
    </location>
</feature>